<reference evidence="1" key="1">
    <citation type="journal article" date="2021" name="Sci. Adv.">
        <title>The American lobster genome reveals insights on longevity, neural, and immune adaptations.</title>
        <authorList>
            <person name="Polinski J.M."/>
            <person name="Zimin A.V."/>
            <person name="Clark K.F."/>
            <person name="Kohn A.B."/>
            <person name="Sadowski N."/>
            <person name="Timp W."/>
            <person name="Ptitsyn A."/>
            <person name="Khanna P."/>
            <person name="Romanova D.Y."/>
            <person name="Williams P."/>
            <person name="Greenwood S.J."/>
            <person name="Moroz L.L."/>
            <person name="Walt D.R."/>
            <person name="Bodnar A.G."/>
        </authorList>
    </citation>
    <scope>NUCLEOTIDE SEQUENCE</scope>
    <source>
        <strain evidence="1">GMGI-L3</strain>
    </source>
</reference>
<gene>
    <name evidence="1" type="ORF">Hamer_G008632</name>
</gene>
<protein>
    <submittedName>
        <fullName evidence="1">Uncharacterized protein</fullName>
    </submittedName>
</protein>
<keyword evidence="2" id="KW-1185">Reference proteome</keyword>
<dbReference type="EMBL" id="JAHLQT010010178">
    <property type="protein sequence ID" value="KAG7173106.1"/>
    <property type="molecule type" value="Genomic_DNA"/>
</dbReference>
<name>A0A8J5N4C2_HOMAM</name>
<evidence type="ECO:0000313" key="2">
    <source>
        <dbReference type="Proteomes" id="UP000747542"/>
    </source>
</evidence>
<evidence type="ECO:0000313" key="1">
    <source>
        <dbReference type="EMBL" id="KAG7173106.1"/>
    </source>
</evidence>
<proteinExistence type="predicted"/>
<dbReference type="OrthoDB" id="6340735at2759"/>
<dbReference type="AlphaFoldDB" id="A0A8J5N4C2"/>
<comment type="caution">
    <text evidence="1">The sequence shown here is derived from an EMBL/GenBank/DDBJ whole genome shotgun (WGS) entry which is preliminary data.</text>
</comment>
<accession>A0A8J5N4C2</accession>
<sequence>MNEGLDSSLEDIQTENENIFGQNDIWIQHVPLPRVLDVTVQLLETCDKASKQDLLEDVLPSLCFALPHNAKGCSQILHSLPRNSSVWHKLEEGLSNKKYLPVEVTATLYEQHVSALENEMIRVLSQYANVVYKDDWRNKKEISIAHFKAHGEPVNSDQSTGIKRKRDESPTESELECIKSNLWAHSPLVLAAVYSRSVFSLCVQFLIKVVVQSNFSISCILGSRDYFAQIFSEVDRELYELFPTHMQHLVYLLTLPITVTQGPKYLNNPTQLSVIENALLKAMRAGSDEVRALLCFFPYWLPVLDQSQFFNNYLRQEVCEFQFKF</sequence>
<organism evidence="1 2">
    <name type="scientific">Homarus americanus</name>
    <name type="common">American lobster</name>
    <dbReference type="NCBI Taxonomy" id="6706"/>
    <lineage>
        <taxon>Eukaryota</taxon>
        <taxon>Metazoa</taxon>
        <taxon>Ecdysozoa</taxon>
        <taxon>Arthropoda</taxon>
        <taxon>Crustacea</taxon>
        <taxon>Multicrustacea</taxon>
        <taxon>Malacostraca</taxon>
        <taxon>Eumalacostraca</taxon>
        <taxon>Eucarida</taxon>
        <taxon>Decapoda</taxon>
        <taxon>Pleocyemata</taxon>
        <taxon>Astacidea</taxon>
        <taxon>Nephropoidea</taxon>
        <taxon>Nephropidae</taxon>
        <taxon>Homarus</taxon>
    </lineage>
</organism>
<dbReference type="Proteomes" id="UP000747542">
    <property type="component" value="Unassembled WGS sequence"/>
</dbReference>